<dbReference type="PANTHER" id="PTHR30244:SF34">
    <property type="entry name" value="DTDP-4-AMINO-4,6-DIDEOXYGALACTOSE TRANSAMINASE"/>
    <property type="match status" value="1"/>
</dbReference>
<keyword evidence="3 13" id="KW-0032">Aminotransferase</keyword>
<dbReference type="Gene3D" id="3.90.1150.10">
    <property type="entry name" value="Aspartate Aminotransferase, domain 1"/>
    <property type="match status" value="1"/>
</dbReference>
<comment type="catalytic activity">
    <reaction evidence="7">
        <text>GDP-alpha-D-perosamine + 2-oxoglutarate = GDP-4-dehydro-alpha-D-rhamnose + L-glutamate</text>
        <dbReference type="Rhea" id="RHEA:36779"/>
        <dbReference type="ChEBI" id="CHEBI:16810"/>
        <dbReference type="ChEBI" id="CHEBI:29985"/>
        <dbReference type="ChEBI" id="CHEBI:57964"/>
        <dbReference type="ChEBI" id="CHEBI:73996"/>
        <dbReference type="EC" id="2.6.1.102"/>
    </reaction>
</comment>
<dbReference type="GO" id="GO:0000271">
    <property type="term" value="P:polysaccharide biosynthetic process"/>
    <property type="evidence" value="ECO:0007669"/>
    <property type="project" value="TreeGrafter"/>
</dbReference>
<dbReference type="eggNOG" id="COG0399">
    <property type="taxonomic scope" value="Bacteria"/>
</dbReference>
<keyword evidence="4 13" id="KW-0808">Transferase</keyword>
<evidence type="ECO:0000256" key="2">
    <source>
        <dbReference type="ARBA" id="ARBA00005125"/>
    </source>
</evidence>
<dbReference type="Pfam" id="PF01041">
    <property type="entry name" value="DegT_DnrJ_EryC1"/>
    <property type="match status" value="1"/>
</dbReference>
<dbReference type="InterPro" id="IPR000653">
    <property type="entry name" value="DegT/StrS_aminotransferase"/>
</dbReference>
<comment type="cofactor">
    <cofactor evidence="1">
        <name>pyridoxal 5'-phosphate</name>
        <dbReference type="ChEBI" id="CHEBI:597326"/>
    </cofactor>
</comment>
<dbReference type="Proteomes" id="UP000008825">
    <property type="component" value="Chromosome"/>
</dbReference>
<evidence type="ECO:0000256" key="7">
    <source>
        <dbReference type="ARBA" id="ARBA00051587"/>
    </source>
</evidence>
<dbReference type="InterPro" id="IPR015424">
    <property type="entry name" value="PyrdxlP-dep_Trfase"/>
</dbReference>
<evidence type="ECO:0000256" key="3">
    <source>
        <dbReference type="ARBA" id="ARBA00022576"/>
    </source>
</evidence>
<dbReference type="RefSeq" id="WP_012531006.1">
    <property type="nucleotide sequence ID" value="NC_011146.1"/>
</dbReference>
<feature type="modified residue" description="N6-(pyridoxal phosphate)lysine" evidence="11">
    <location>
        <position position="184"/>
    </location>
</feature>
<evidence type="ECO:0000256" key="1">
    <source>
        <dbReference type="ARBA" id="ARBA00001933"/>
    </source>
</evidence>
<comment type="pathway">
    <text evidence="2">Bacterial outer membrane biogenesis; LPS O-antigen biosynthesis.</text>
</comment>
<dbReference type="Gene3D" id="3.40.640.10">
    <property type="entry name" value="Type I PLP-dependent aspartate aminotransferase-like (Major domain)"/>
    <property type="match status" value="1"/>
</dbReference>
<keyword evidence="14" id="KW-1185">Reference proteome</keyword>
<dbReference type="EMBL" id="CP001124">
    <property type="protein sequence ID" value="ACH39585.1"/>
    <property type="molecule type" value="Genomic_DNA"/>
</dbReference>
<feature type="active site" description="Proton acceptor" evidence="10">
    <location>
        <position position="184"/>
    </location>
</feature>
<dbReference type="HOGENOM" id="CLU_033332_7_2_7"/>
<evidence type="ECO:0000256" key="5">
    <source>
        <dbReference type="ARBA" id="ARBA00022898"/>
    </source>
</evidence>
<evidence type="ECO:0000313" key="14">
    <source>
        <dbReference type="Proteomes" id="UP000008825"/>
    </source>
</evidence>
<dbReference type="STRING" id="404380.Gbem_2577"/>
<dbReference type="OrthoDB" id="9810913at2"/>
<dbReference type="FunFam" id="3.40.640.10:FF:000090">
    <property type="entry name" value="Pyridoxal phosphate-dependent aminotransferase"/>
    <property type="match status" value="1"/>
</dbReference>
<protein>
    <recommendedName>
        <fullName evidence="9">GDP-perosamine synthase</fullName>
        <ecNumber evidence="8">2.6.1.102</ecNumber>
    </recommendedName>
</protein>
<evidence type="ECO:0000256" key="4">
    <source>
        <dbReference type="ARBA" id="ARBA00022679"/>
    </source>
</evidence>
<dbReference type="KEGG" id="gbm:Gbem_2577"/>
<organism evidence="13 14">
    <name type="scientific">Citrifermentans bemidjiense (strain ATCC BAA-1014 / DSM 16622 / JCM 12645 / Bem)</name>
    <name type="common">Geobacter bemidjiensis</name>
    <dbReference type="NCBI Taxonomy" id="404380"/>
    <lineage>
        <taxon>Bacteria</taxon>
        <taxon>Pseudomonadati</taxon>
        <taxon>Thermodesulfobacteriota</taxon>
        <taxon>Desulfuromonadia</taxon>
        <taxon>Geobacterales</taxon>
        <taxon>Geobacteraceae</taxon>
        <taxon>Citrifermentans</taxon>
    </lineage>
</organism>
<dbReference type="AlphaFoldDB" id="B5EGV2"/>
<evidence type="ECO:0000256" key="9">
    <source>
        <dbReference type="ARBA" id="ARBA00074221"/>
    </source>
</evidence>
<dbReference type="PANTHER" id="PTHR30244">
    <property type="entry name" value="TRANSAMINASE"/>
    <property type="match status" value="1"/>
</dbReference>
<keyword evidence="5 11" id="KW-0663">Pyridoxal phosphate</keyword>
<evidence type="ECO:0000256" key="11">
    <source>
        <dbReference type="PIRSR" id="PIRSR000390-2"/>
    </source>
</evidence>
<dbReference type="SUPFAM" id="SSF53383">
    <property type="entry name" value="PLP-dependent transferases"/>
    <property type="match status" value="1"/>
</dbReference>
<accession>B5EGV2</accession>
<dbReference type="EC" id="2.6.1.102" evidence="8"/>
<evidence type="ECO:0000256" key="10">
    <source>
        <dbReference type="PIRSR" id="PIRSR000390-1"/>
    </source>
</evidence>
<reference evidence="13 14" key="2">
    <citation type="journal article" date="2010" name="BMC Genomics">
        <title>The genome of Geobacter bemidjiensis, exemplar for the subsurface clade of Geobacter species that predominate in Fe(III)-reducing subsurface environments.</title>
        <authorList>
            <person name="Aklujkar M."/>
            <person name="Young N.D."/>
            <person name="Holmes D."/>
            <person name="Chavan M."/>
            <person name="Risso C."/>
            <person name="Kiss H.E."/>
            <person name="Han C.S."/>
            <person name="Land M.L."/>
            <person name="Lovley D.R."/>
        </authorList>
    </citation>
    <scope>NUCLEOTIDE SEQUENCE [LARGE SCALE GENOMIC DNA]</scope>
    <source>
        <strain evidence="14">ATCC BAA-1014 / DSM 16622 / JCM 12645 / Bem</strain>
    </source>
</reference>
<dbReference type="GO" id="GO:0030170">
    <property type="term" value="F:pyridoxal phosphate binding"/>
    <property type="evidence" value="ECO:0007669"/>
    <property type="project" value="TreeGrafter"/>
</dbReference>
<dbReference type="InterPro" id="IPR015422">
    <property type="entry name" value="PyrdxlP-dep_Trfase_small"/>
</dbReference>
<dbReference type="CDD" id="cd00616">
    <property type="entry name" value="AHBA_syn"/>
    <property type="match status" value="1"/>
</dbReference>
<dbReference type="InterPro" id="IPR015421">
    <property type="entry name" value="PyrdxlP-dep_Trfase_major"/>
</dbReference>
<gene>
    <name evidence="13" type="primary">rfbE</name>
    <name evidence="13" type="ordered locus">Gbem_2577</name>
</gene>
<reference evidence="13 14" key="1">
    <citation type="submission" date="2008-07" db="EMBL/GenBank/DDBJ databases">
        <title>Complete sequence of Geobacter bemidjiensis BEM.</title>
        <authorList>
            <consortium name="US DOE Joint Genome Institute"/>
            <person name="Lucas S."/>
            <person name="Copeland A."/>
            <person name="Lapidus A."/>
            <person name="Glavina del Rio T."/>
            <person name="Dalin E."/>
            <person name="Tice H."/>
            <person name="Bruce D."/>
            <person name="Goodwin L."/>
            <person name="Pitluck S."/>
            <person name="Kiss H."/>
            <person name="Brettin T."/>
            <person name="Detter J.C."/>
            <person name="Han C."/>
            <person name="Kuske C.R."/>
            <person name="Schmutz J."/>
            <person name="Larimer F."/>
            <person name="Land M."/>
            <person name="Hauser L."/>
            <person name="Kyrpides N."/>
            <person name="Lykidis A."/>
            <person name="Lovley D."/>
            <person name="Richardson P."/>
        </authorList>
    </citation>
    <scope>NUCLEOTIDE SEQUENCE [LARGE SCALE GENOMIC DNA]</scope>
    <source>
        <strain evidence="14">ATCC BAA-1014 / DSM 16622 / JCM 12645 / Bem</strain>
    </source>
</reference>
<proteinExistence type="inferred from homology"/>
<evidence type="ECO:0000256" key="12">
    <source>
        <dbReference type="RuleBase" id="RU004508"/>
    </source>
</evidence>
<dbReference type="PIRSF" id="PIRSF000390">
    <property type="entry name" value="PLP_StrS"/>
    <property type="match status" value="1"/>
</dbReference>
<evidence type="ECO:0000256" key="8">
    <source>
        <dbReference type="ARBA" id="ARBA00066317"/>
    </source>
</evidence>
<evidence type="ECO:0000313" key="13">
    <source>
        <dbReference type="EMBL" id="ACH39585.1"/>
    </source>
</evidence>
<dbReference type="GO" id="GO:0102933">
    <property type="term" value="F:GDP-4-dehydro-6-deoxy-D-mannose-4-aminotransferase activity"/>
    <property type="evidence" value="ECO:0007669"/>
    <property type="project" value="UniProtKB-EC"/>
</dbReference>
<comment type="similarity">
    <text evidence="6 12">Belongs to the DegT/DnrJ/EryC1 family.</text>
</comment>
<evidence type="ECO:0000256" key="6">
    <source>
        <dbReference type="ARBA" id="ARBA00037999"/>
    </source>
</evidence>
<name>B5EGV2_CITBB</name>
<sequence>MTFQIPIYQPSLLGNEKKYVNECLDSTWISSKGRFIAEFEEKFANYTGARYAASVCNGTVALHLALVALGIGPGDEVIVPTLTYISSVNAITYTGATPVFVDALESTWQMDPDDVRRKITPRTRAIMVVHLYGHPCDMDQLVDIAKGRGLFMIEDCAEAFGARYKGRHVGSFGDISTYSFFGNKTITTGEGGMVVTNDETLHDRAVHFKGQGLAKHREYWHDVVGYNYRMTNICAALGLAQLERSDELLDKKREVARWYAEELEGAPVLLHRETADVRHSYWMCSLQVLDPALREPLRLALGNAGIETRPVFYPLHTMPMYAQKFQRHPVSERIGWRGVCLPSWPEISKDQVQFICGEINGFLNG</sequence>